<protein>
    <submittedName>
        <fullName evidence="3">Nitrogen regulatory protein P-II family</fullName>
    </submittedName>
</protein>
<dbReference type="InterPro" id="IPR017918">
    <property type="entry name" value="N-reg_PII_CS"/>
</dbReference>
<evidence type="ECO:0000313" key="3">
    <source>
        <dbReference type="EMBL" id="TCO85440.1"/>
    </source>
</evidence>
<keyword evidence="4" id="KW-1185">Reference proteome</keyword>
<organism evidence="3 4">
    <name type="scientific">Frisingicoccus caecimuris</name>
    <dbReference type="NCBI Taxonomy" id="1796636"/>
    <lineage>
        <taxon>Bacteria</taxon>
        <taxon>Bacillati</taxon>
        <taxon>Bacillota</taxon>
        <taxon>Clostridia</taxon>
        <taxon>Lachnospirales</taxon>
        <taxon>Lachnospiraceae</taxon>
        <taxon>Frisingicoccus</taxon>
    </lineage>
</organism>
<dbReference type="InterPro" id="IPR015867">
    <property type="entry name" value="N-reg_PII/ATP_PRibTrfase_C"/>
</dbReference>
<dbReference type="PANTHER" id="PTHR30115">
    <property type="entry name" value="NITROGEN REGULATORY PROTEIN P-II"/>
    <property type="match status" value="1"/>
</dbReference>
<gene>
    <name evidence="3" type="ORF">EV212_103161</name>
</gene>
<proteinExistence type="inferred from homology"/>
<dbReference type="PROSITE" id="PS00638">
    <property type="entry name" value="PII_GLNB_CTER"/>
    <property type="match status" value="1"/>
</dbReference>
<dbReference type="InterPro" id="IPR002187">
    <property type="entry name" value="N-reg_PII"/>
</dbReference>
<comment type="caution">
    <text evidence="3">The sequence shown here is derived from an EMBL/GenBank/DDBJ whole genome shotgun (WGS) entry which is preliminary data.</text>
</comment>
<evidence type="ECO:0000313" key="4">
    <source>
        <dbReference type="Proteomes" id="UP000295711"/>
    </source>
</evidence>
<evidence type="ECO:0000256" key="1">
    <source>
        <dbReference type="PIRSR" id="PIRSR602187-50"/>
    </source>
</evidence>
<dbReference type="PROSITE" id="PS51343">
    <property type="entry name" value="PII_GLNB_DOM"/>
    <property type="match status" value="1"/>
</dbReference>
<feature type="modified residue" description="O-UMP-tyrosine" evidence="1">
    <location>
        <position position="51"/>
    </location>
</feature>
<dbReference type="OrthoDB" id="9802729at2"/>
<dbReference type="GO" id="GO:0005524">
    <property type="term" value="F:ATP binding"/>
    <property type="evidence" value="ECO:0007669"/>
    <property type="project" value="TreeGrafter"/>
</dbReference>
<dbReference type="GO" id="GO:0030234">
    <property type="term" value="F:enzyme regulator activity"/>
    <property type="evidence" value="ECO:0007669"/>
    <property type="project" value="InterPro"/>
</dbReference>
<dbReference type="SUPFAM" id="SSF54913">
    <property type="entry name" value="GlnB-like"/>
    <property type="match status" value="1"/>
</dbReference>
<dbReference type="PANTHER" id="PTHR30115:SF11">
    <property type="entry name" value="NITROGEN REGULATORY PROTEIN P-II HOMOLOG"/>
    <property type="match status" value="1"/>
</dbReference>
<sequence>MKKLEMVIKPEKLENLKSILDDSQASGVMITNIMGYGNQKGFTRMYRGTTYAVNLLPKVKVETVVADDAAEEIISRVVKEITTGNYGDGKIFIYDVLDAVRIRTGERGTDAL</sequence>
<accession>A0A4R2LNU0</accession>
<dbReference type="EMBL" id="SLXA01000003">
    <property type="protein sequence ID" value="TCO85440.1"/>
    <property type="molecule type" value="Genomic_DNA"/>
</dbReference>
<dbReference type="AlphaFoldDB" id="A0A4R2LNU0"/>
<reference evidence="3 4" key="1">
    <citation type="submission" date="2019-03" db="EMBL/GenBank/DDBJ databases">
        <title>Genomic Encyclopedia of Type Strains, Phase IV (KMG-IV): sequencing the most valuable type-strain genomes for metagenomic binning, comparative biology and taxonomic classification.</title>
        <authorList>
            <person name="Goeker M."/>
        </authorList>
    </citation>
    <scope>NUCLEOTIDE SEQUENCE [LARGE SCALE GENOMIC DNA]</scope>
    <source>
        <strain evidence="3 4">DSM 28559</strain>
    </source>
</reference>
<dbReference type="Gene3D" id="3.30.70.120">
    <property type="match status" value="1"/>
</dbReference>
<dbReference type="RefSeq" id="WP_132089724.1">
    <property type="nucleotide sequence ID" value="NZ_JANKAQ010000003.1"/>
</dbReference>
<dbReference type="GO" id="GO:0006808">
    <property type="term" value="P:regulation of nitrogen utilization"/>
    <property type="evidence" value="ECO:0007669"/>
    <property type="project" value="InterPro"/>
</dbReference>
<dbReference type="SMART" id="SM00938">
    <property type="entry name" value="P-II"/>
    <property type="match status" value="1"/>
</dbReference>
<name>A0A4R2LNU0_9FIRM</name>
<dbReference type="GO" id="GO:0005829">
    <property type="term" value="C:cytosol"/>
    <property type="evidence" value="ECO:0007669"/>
    <property type="project" value="TreeGrafter"/>
</dbReference>
<keyword evidence="1" id="KW-0597">Phosphoprotein</keyword>
<comment type="similarity">
    <text evidence="2">Belongs to the P(II) protein family.</text>
</comment>
<evidence type="ECO:0000256" key="2">
    <source>
        <dbReference type="RuleBase" id="RU003936"/>
    </source>
</evidence>
<dbReference type="PRINTS" id="PR00340">
    <property type="entry name" value="PIIGLNB"/>
</dbReference>
<dbReference type="Pfam" id="PF00543">
    <property type="entry name" value="P-II"/>
    <property type="match status" value="1"/>
</dbReference>
<dbReference type="Proteomes" id="UP000295711">
    <property type="component" value="Unassembled WGS sequence"/>
</dbReference>
<dbReference type="InterPro" id="IPR011322">
    <property type="entry name" value="N-reg_PII-like_a/b"/>
</dbReference>